<evidence type="ECO:0000313" key="3">
    <source>
        <dbReference type="EMBL" id="QUC22060.1"/>
    </source>
</evidence>
<dbReference type="KEGG" id="uvi:66067078"/>
<feature type="compositionally biased region" description="Basic and acidic residues" evidence="1">
    <location>
        <begin position="165"/>
        <end position="190"/>
    </location>
</feature>
<dbReference type="HOGENOM" id="CLU_058648_0_0_1"/>
<reference evidence="3" key="3">
    <citation type="submission" date="2020-03" db="EMBL/GenBank/DDBJ databases">
        <title>A mixture of massive structural variations and highly conserved coding sequences in Ustilaginoidea virens genome.</title>
        <authorList>
            <person name="Zhang K."/>
            <person name="Zhao Z."/>
            <person name="Zhang Z."/>
            <person name="Li Y."/>
            <person name="Hsiang T."/>
            <person name="Sun W."/>
        </authorList>
    </citation>
    <scope>NUCLEOTIDE SEQUENCE</scope>
    <source>
        <strain evidence="3">UV-8b</strain>
    </source>
</reference>
<dbReference type="OrthoDB" id="4586300at2759"/>
<dbReference type="STRING" id="1159556.A0A063BZA7"/>
<feature type="compositionally biased region" description="Basic and acidic residues" evidence="1">
    <location>
        <begin position="291"/>
        <end position="301"/>
    </location>
</feature>
<gene>
    <name evidence="3" type="ORF">UV8b_06301</name>
    <name evidence="2" type="ORF">UVI_02022730</name>
</gene>
<evidence type="ECO:0000313" key="4">
    <source>
        <dbReference type="Proteomes" id="UP000027002"/>
    </source>
</evidence>
<proteinExistence type="predicted"/>
<name>A0A063BZA7_USTVR</name>
<reference evidence="2" key="1">
    <citation type="journal article" date="2016" name="Genome Announc.">
        <title>Genome Sequence of Ustilaginoidea virens IPU010, a Rice Pathogenic Fungus Causing False Smut.</title>
        <authorList>
            <person name="Kumagai T."/>
            <person name="Ishii T."/>
            <person name="Terai G."/>
            <person name="Umemura M."/>
            <person name="Machida M."/>
            <person name="Asai K."/>
        </authorList>
    </citation>
    <scope>NUCLEOTIDE SEQUENCE [LARGE SCALE GENOMIC DNA]</scope>
    <source>
        <strain evidence="2">IPU010</strain>
    </source>
</reference>
<feature type="region of interest" description="Disordered" evidence="1">
    <location>
        <begin position="278"/>
        <end position="311"/>
    </location>
</feature>
<dbReference type="RefSeq" id="XP_042999733.1">
    <property type="nucleotide sequence ID" value="XM_043143798.1"/>
</dbReference>
<evidence type="ECO:0000313" key="2">
    <source>
        <dbReference type="EMBL" id="GAO18206.1"/>
    </source>
</evidence>
<organism evidence="2 5">
    <name type="scientific">Ustilaginoidea virens</name>
    <name type="common">Rice false smut fungus</name>
    <name type="synonym">Villosiclava virens</name>
    <dbReference type="NCBI Taxonomy" id="1159556"/>
    <lineage>
        <taxon>Eukaryota</taxon>
        <taxon>Fungi</taxon>
        <taxon>Dikarya</taxon>
        <taxon>Ascomycota</taxon>
        <taxon>Pezizomycotina</taxon>
        <taxon>Sordariomycetes</taxon>
        <taxon>Hypocreomycetidae</taxon>
        <taxon>Hypocreales</taxon>
        <taxon>Clavicipitaceae</taxon>
        <taxon>Ustilaginoidea</taxon>
    </lineage>
</organism>
<accession>A0A063BZA7</accession>
<protein>
    <submittedName>
        <fullName evidence="2">Uncharacterized protein</fullName>
    </submittedName>
</protein>
<dbReference type="Proteomes" id="UP000027002">
    <property type="component" value="Chromosome 5"/>
</dbReference>
<evidence type="ECO:0000313" key="5">
    <source>
        <dbReference type="Proteomes" id="UP000054053"/>
    </source>
</evidence>
<keyword evidence="4" id="KW-1185">Reference proteome</keyword>
<dbReference type="AlphaFoldDB" id="A0A063BZA7"/>
<dbReference type="GeneID" id="66067078"/>
<reference evidence="5" key="2">
    <citation type="journal article" date="2016" name="Genome Announc.">
        <title>Genome sequence of Ustilaginoidea virens IPU010, a rice pathogenic fungus causing false smut.</title>
        <authorList>
            <person name="Kumagai T."/>
            <person name="Ishii T."/>
            <person name="Terai G."/>
            <person name="Umemura M."/>
            <person name="Machida M."/>
            <person name="Asai K."/>
        </authorList>
    </citation>
    <scope>NUCLEOTIDE SEQUENCE [LARGE SCALE GENOMIC DNA]</scope>
    <source>
        <strain evidence="5">IPU010</strain>
    </source>
</reference>
<sequence length="311" mass="35436">MADRDLDEWRNLIFPIITSRVYSPWALRHLPRQPVPNDLPAELGPSIFTFQDAFEDLLAVTSGKELPDISSRYQQRKLLRDMFPSGEPMSFWLRRLQSQSLWPSSRSSPLRGRGDSAVTTFHDNELHENPAGVPWPSARDHGDGTRVAATLLEQIGNAFRQQGALEERARAASPDSTDKAQQEREPHSFEELVSDVASKYKETVSSWEKFAKMILKDAKVESSDQFHMERHDDTENDALTTEQEYIDRFGYSHKTVTRRILDSYGNEVGSEVRVTIRPAAERLNNESNESAEAKNPPDTEKSGTGSKWFWK</sequence>
<dbReference type="EMBL" id="BBTG02000009">
    <property type="protein sequence ID" value="GAO18206.1"/>
    <property type="molecule type" value="Genomic_DNA"/>
</dbReference>
<feature type="region of interest" description="Disordered" evidence="1">
    <location>
        <begin position="164"/>
        <end position="190"/>
    </location>
</feature>
<dbReference type="EMBL" id="CP072757">
    <property type="protein sequence ID" value="QUC22060.1"/>
    <property type="molecule type" value="Genomic_DNA"/>
</dbReference>
<dbReference type="Proteomes" id="UP000054053">
    <property type="component" value="Unassembled WGS sequence"/>
</dbReference>
<evidence type="ECO:0000256" key="1">
    <source>
        <dbReference type="SAM" id="MobiDB-lite"/>
    </source>
</evidence>